<feature type="transmembrane region" description="Helical" evidence="12">
    <location>
        <begin position="421"/>
        <end position="441"/>
    </location>
</feature>
<keyword evidence="8 12" id="KW-0630">Potassium</keyword>
<evidence type="ECO:0000256" key="8">
    <source>
        <dbReference type="ARBA" id="ARBA00022958"/>
    </source>
</evidence>
<comment type="caution">
    <text evidence="16">The sequence shown here is derived from an EMBL/GenBank/DDBJ whole genome shotgun (WGS) entry which is preliminary data.</text>
</comment>
<evidence type="ECO:0000256" key="9">
    <source>
        <dbReference type="ARBA" id="ARBA00022989"/>
    </source>
</evidence>
<dbReference type="Gene3D" id="1.20.1740.10">
    <property type="entry name" value="Amino acid/polyamine transporter I"/>
    <property type="match status" value="1"/>
</dbReference>
<feature type="transmembrane region" description="Helical" evidence="12">
    <location>
        <begin position="199"/>
        <end position="223"/>
    </location>
</feature>
<dbReference type="EMBL" id="BOMP01000172">
    <property type="protein sequence ID" value="GIE45734.1"/>
    <property type="molecule type" value="Genomic_DNA"/>
</dbReference>
<dbReference type="InterPro" id="IPR053951">
    <property type="entry name" value="K_trans_N"/>
</dbReference>
<feature type="transmembrane region" description="Helical" evidence="12">
    <location>
        <begin position="167"/>
        <end position="187"/>
    </location>
</feature>
<dbReference type="PANTHER" id="PTHR30540">
    <property type="entry name" value="OSMOTIC STRESS POTASSIUM TRANSPORTER"/>
    <property type="match status" value="1"/>
</dbReference>
<evidence type="ECO:0000256" key="7">
    <source>
        <dbReference type="ARBA" id="ARBA00022847"/>
    </source>
</evidence>
<evidence type="ECO:0000313" key="18">
    <source>
        <dbReference type="Proteomes" id="UP000631312"/>
    </source>
</evidence>
<proteinExistence type="inferred from homology"/>
<comment type="similarity">
    <text evidence="2 12">Belongs to the HAK/KUP transporter (TC 2.A.72) family.</text>
</comment>
<organism evidence="16 17">
    <name type="scientific">Actinoplanes lobatus</name>
    <dbReference type="NCBI Taxonomy" id="113568"/>
    <lineage>
        <taxon>Bacteria</taxon>
        <taxon>Bacillati</taxon>
        <taxon>Actinomycetota</taxon>
        <taxon>Actinomycetes</taxon>
        <taxon>Micromonosporales</taxon>
        <taxon>Micromonosporaceae</taxon>
        <taxon>Actinoplanes</taxon>
    </lineage>
</organism>
<dbReference type="HAMAP" id="MF_01522">
    <property type="entry name" value="Kup"/>
    <property type="match status" value="1"/>
</dbReference>
<keyword evidence="9 12" id="KW-1133">Transmembrane helix</keyword>
<feature type="transmembrane region" description="Helical" evidence="12">
    <location>
        <begin position="137"/>
        <end position="155"/>
    </location>
</feature>
<keyword evidence="4 12" id="KW-1003">Cell membrane</keyword>
<dbReference type="GO" id="GO:0015079">
    <property type="term" value="F:potassium ion transmembrane transporter activity"/>
    <property type="evidence" value="ECO:0007669"/>
    <property type="project" value="UniProtKB-UniRule"/>
</dbReference>
<dbReference type="InterPro" id="IPR003855">
    <property type="entry name" value="K+_transporter"/>
</dbReference>
<feature type="transmembrane region" description="Helical" evidence="12">
    <location>
        <begin position="361"/>
        <end position="383"/>
    </location>
</feature>
<evidence type="ECO:0000256" key="10">
    <source>
        <dbReference type="ARBA" id="ARBA00023065"/>
    </source>
</evidence>
<keyword evidence="5 12" id="KW-0633">Potassium transport</keyword>
<dbReference type="GO" id="GO:0005886">
    <property type="term" value="C:plasma membrane"/>
    <property type="evidence" value="ECO:0007669"/>
    <property type="project" value="UniProtKB-SubCell"/>
</dbReference>
<comment type="subcellular location">
    <subcellularLocation>
        <location evidence="12">Cell membrane</location>
        <topology evidence="12">Multi-pass membrane protein</topology>
    </subcellularLocation>
    <subcellularLocation>
        <location evidence="1">Membrane</location>
        <topology evidence="1">Multi-pass membrane protein</topology>
    </subcellularLocation>
</comment>
<accession>A0A7W7MJP3</accession>
<sequence>MRLAVVVGALGVVFGDIGTSPIYTMQTVFNPADPHPVPVTTDNVYGVVSLIFWAVMIIVTLTYVLLAMRIDNDGEGGIMALITLLRRWTAPRGRRTAAVLAGLGIFGASLFFGDSMITPAISVLSAVEGLKIVAPSLEEWIVPITAVIIVALFAVQRHGTAVIGRLFGPIMIVWFTAIGACGVIGIAEQPAILKALSPTYALSFLAGNFGIAFFALAGIVLAVTGAEALYADMGHFGRRAITRGWLLLALPACVLSYLGQGALILQDAANISGPFFLLVPGWGRWAMVLLATAATVIASQAVITGAYSVAAQAARLGYLPRLRITHTSESTIGQIYVPWINWLLLVSVLTLVFAFRSSAALAYAFGMAVICTISITTLLFFYVARSRWGTPWWLLATGATVLVGIDLLFVAANLTKLAHGAWLPLLIGLTAFTVMTTWQRGREIVTANRKRQEGSLQDFVTQLRTGATPATTVPGTAVFLNRGGQTAPLALRANVEHNKIRHERVVILSLETQPVPRVADADRITVDDLGYGDDGIIFVAARYGYTETPDVPATLRGLTPEQTEGPLDTDDTTYYLSKIELQSSPEPTMAQWRKRLFTATSNITADAAEQFGLPRDRTVIMGSHIDV</sequence>
<dbReference type="Proteomes" id="UP000631312">
    <property type="component" value="Unassembled WGS sequence"/>
</dbReference>
<evidence type="ECO:0000256" key="5">
    <source>
        <dbReference type="ARBA" id="ARBA00022538"/>
    </source>
</evidence>
<evidence type="ECO:0000256" key="11">
    <source>
        <dbReference type="ARBA" id="ARBA00023136"/>
    </source>
</evidence>
<keyword evidence="10 12" id="KW-0406">Ion transport</keyword>
<dbReference type="InterPro" id="IPR023051">
    <property type="entry name" value="Kup"/>
</dbReference>
<dbReference type="Pfam" id="PF22776">
    <property type="entry name" value="K_trans_C"/>
    <property type="match status" value="1"/>
</dbReference>
<evidence type="ECO:0000256" key="2">
    <source>
        <dbReference type="ARBA" id="ARBA00007019"/>
    </source>
</evidence>
<name>A0A7W7MJP3_9ACTN</name>
<feature type="transmembrane region" description="Helical" evidence="12">
    <location>
        <begin position="335"/>
        <end position="355"/>
    </location>
</feature>
<feature type="transmembrane region" description="Helical" evidence="12">
    <location>
        <begin position="244"/>
        <end position="265"/>
    </location>
</feature>
<feature type="domain" description="K+ potassium transporter C-terminal" evidence="14">
    <location>
        <begin position="474"/>
        <end position="625"/>
    </location>
</feature>
<evidence type="ECO:0000256" key="4">
    <source>
        <dbReference type="ARBA" id="ARBA00022475"/>
    </source>
</evidence>
<feature type="transmembrane region" description="Helical" evidence="12">
    <location>
        <begin position="44"/>
        <end position="66"/>
    </location>
</feature>
<reference evidence="16 17" key="1">
    <citation type="submission" date="2020-08" db="EMBL/GenBank/DDBJ databases">
        <title>Sequencing the genomes of 1000 actinobacteria strains.</title>
        <authorList>
            <person name="Klenk H.-P."/>
        </authorList>
    </citation>
    <scope>NUCLEOTIDE SEQUENCE [LARGE SCALE GENOMIC DNA]</scope>
    <source>
        <strain evidence="16 17">DSM 43150</strain>
    </source>
</reference>
<evidence type="ECO:0000256" key="3">
    <source>
        <dbReference type="ARBA" id="ARBA00022448"/>
    </source>
</evidence>
<comment type="function">
    <text evidence="12">Transport of potassium into the cell. Likely operates as a K(+):H(+) symporter.</text>
</comment>
<feature type="domain" description="K+ potassium transporter integral membrane" evidence="13">
    <location>
        <begin position="6"/>
        <end position="461"/>
    </location>
</feature>
<evidence type="ECO:0000259" key="13">
    <source>
        <dbReference type="Pfam" id="PF02705"/>
    </source>
</evidence>
<keyword evidence="3 12" id="KW-0813">Transport</keyword>
<keyword evidence="18" id="KW-1185">Reference proteome</keyword>
<dbReference type="Proteomes" id="UP000590511">
    <property type="component" value="Unassembled WGS sequence"/>
</dbReference>
<evidence type="ECO:0000259" key="14">
    <source>
        <dbReference type="Pfam" id="PF22776"/>
    </source>
</evidence>
<evidence type="ECO:0000256" key="1">
    <source>
        <dbReference type="ARBA" id="ARBA00004141"/>
    </source>
</evidence>
<dbReference type="InterPro" id="IPR053952">
    <property type="entry name" value="K_trans_C"/>
</dbReference>
<feature type="transmembrane region" description="Helical" evidence="12">
    <location>
        <begin position="96"/>
        <end position="117"/>
    </location>
</feature>
<evidence type="ECO:0000256" key="6">
    <source>
        <dbReference type="ARBA" id="ARBA00022692"/>
    </source>
</evidence>
<feature type="transmembrane region" description="Helical" evidence="12">
    <location>
        <begin position="392"/>
        <end position="415"/>
    </location>
</feature>
<dbReference type="PANTHER" id="PTHR30540:SF79">
    <property type="entry name" value="LOW AFFINITY POTASSIUM TRANSPORT SYSTEM PROTEIN KUP"/>
    <property type="match status" value="1"/>
</dbReference>
<evidence type="ECO:0000313" key="15">
    <source>
        <dbReference type="EMBL" id="GIE45734.1"/>
    </source>
</evidence>
<dbReference type="Pfam" id="PF02705">
    <property type="entry name" value="K_trans"/>
    <property type="match status" value="1"/>
</dbReference>
<keyword evidence="6 12" id="KW-0812">Transmembrane</keyword>
<evidence type="ECO:0000256" key="12">
    <source>
        <dbReference type="HAMAP-Rule" id="MF_01522"/>
    </source>
</evidence>
<dbReference type="AlphaFoldDB" id="A0A7W7MJP3"/>
<protein>
    <recommendedName>
        <fullName evidence="12">Probable potassium transport system protein Kup</fullName>
    </recommendedName>
</protein>
<reference evidence="15 18" key="2">
    <citation type="submission" date="2021-01" db="EMBL/GenBank/DDBJ databases">
        <title>Whole genome shotgun sequence of Actinoplanes lobatus NBRC 12513.</title>
        <authorList>
            <person name="Komaki H."/>
            <person name="Tamura T."/>
        </authorList>
    </citation>
    <scope>NUCLEOTIDE SEQUENCE [LARGE SCALE GENOMIC DNA]</scope>
    <source>
        <strain evidence="15 18">NBRC 12513</strain>
    </source>
</reference>
<evidence type="ECO:0000313" key="17">
    <source>
        <dbReference type="Proteomes" id="UP000590511"/>
    </source>
</evidence>
<evidence type="ECO:0000313" key="16">
    <source>
        <dbReference type="EMBL" id="MBB4752280.1"/>
    </source>
</evidence>
<keyword evidence="11 12" id="KW-0472">Membrane</keyword>
<gene>
    <name evidence="12 15" type="primary">kup</name>
    <name evidence="15" type="ORF">Alo02nite_86320</name>
    <name evidence="16" type="ORF">BJ964_006441</name>
</gene>
<dbReference type="GO" id="GO:0015293">
    <property type="term" value="F:symporter activity"/>
    <property type="evidence" value="ECO:0007669"/>
    <property type="project" value="UniProtKB-UniRule"/>
</dbReference>
<comment type="catalytic activity">
    <reaction evidence="12">
        <text>K(+)(in) + H(+)(in) = K(+)(out) + H(+)(out)</text>
        <dbReference type="Rhea" id="RHEA:28490"/>
        <dbReference type="ChEBI" id="CHEBI:15378"/>
        <dbReference type="ChEBI" id="CHEBI:29103"/>
    </reaction>
</comment>
<feature type="transmembrane region" description="Helical" evidence="12">
    <location>
        <begin position="285"/>
        <end position="314"/>
    </location>
</feature>
<dbReference type="EMBL" id="JACHNC010000001">
    <property type="protein sequence ID" value="MBB4752280.1"/>
    <property type="molecule type" value="Genomic_DNA"/>
</dbReference>
<keyword evidence="7 12" id="KW-0769">Symport</keyword>